<feature type="region of interest" description="Disordered" evidence="1">
    <location>
        <begin position="110"/>
        <end position="210"/>
    </location>
</feature>
<protein>
    <submittedName>
        <fullName evidence="3">Periplasmic protein TonB</fullName>
    </submittedName>
</protein>
<evidence type="ECO:0000313" key="4">
    <source>
        <dbReference type="Proteomes" id="UP000004169"/>
    </source>
</evidence>
<accession>H8FMR1</accession>
<keyword evidence="2" id="KW-1133">Transmembrane helix</keyword>
<dbReference type="PROSITE" id="PS51257">
    <property type="entry name" value="PROKAR_LIPOPROTEIN"/>
    <property type="match status" value="1"/>
</dbReference>
<dbReference type="EMBL" id="CAHP01000001">
    <property type="protein sequence ID" value="CCG39649.1"/>
    <property type="molecule type" value="Genomic_DNA"/>
</dbReference>
<sequence>MASDHREGSMKRGILGTVLWIGLAACIGVGLFLIKHEVKDQERRLNALNTEIRSNQESVHVLRAEWAYLNDPTRLRALAERHLGMRPVQPTQMASLDVVLRDGLPAPVTKVADSRAKPAAAKTGPTLVRTAASRPAERPAPRPIPAAPPPQPRAEPVLARAEPVVTAPPPPLPASPSLTTVQPARGGGHSIVIRSPALAQGDPVIDGDTR</sequence>
<keyword evidence="2" id="KW-0472">Membrane</keyword>
<comment type="caution">
    <text evidence="3">The sequence shown here is derived from an EMBL/GenBank/DDBJ whole genome shotgun (WGS) entry which is preliminary data.</text>
</comment>
<name>H8FMR1_MAGML</name>
<organism evidence="3 4">
    <name type="scientific">Magnetospirillum molischianum DSM 120</name>
    <dbReference type="NCBI Taxonomy" id="1150626"/>
    <lineage>
        <taxon>Bacteria</taxon>
        <taxon>Pseudomonadati</taxon>
        <taxon>Pseudomonadota</taxon>
        <taxon>Alphaproteobacteria</taxon>
        <taxon>Rhodospirillales</taxon>
        <taxon>Rhodospirillaceae</taxon>
        <taxon>Magnetospirillum</taxon>
    </lineage>
</organism>
<feature type="compositionally biased region" description="Pro residues" evidence="1">
    <location>
        <begin position="141"/>
        <end position="153"/>
    </location>
</feature>
<dbReference type="eggNOG" id="COG5462">
    <property type="taxonomic scope" value="Bacteria"/>
</dbReference>
<evidence type="ECO:0000256" key="2">
    <source>
        <dbReference type="SAM" id="Phobius"/>
    </source>
</evidence>
<reference evidence="3 4" key="1">
    <citation type="journal article" date="2012" name="J. Bacteriol.">
        <title>Draft Genome Sequence of the Purple Photosynthetic Bacterium Phaeospirillum molischianum DSM120, a Particularly Versatile Bacterium.</title>
        <authorList>
            <person name="Duquesne K."/>
            <person name="Prima V."/>
            <person name="Ji B."/>
            <person name="Rouy Z."/>
            <person name="Medigue C."/>
            <person name="Talla E."/>
            <person name="Sturgis J.N."/>
        </authorList>
    </citation>
    <scope>NUCLEOTIDE SEQUENCE [LARGE SCALE GENOMIC DNA]</scope>
    <source>
        <strain evidence="4">DSM120</strain>
    </source>
</reference>
<dbReference type="STRING" id="1150626.PHAMO_10074"/>
<keyword evidence="2" id="KW-0812">Transmembrane</keyword>
<gene>
    <name evidence="3" type="ORF">PHAMO_10074</name>
</gene>
<feature type="transmembrane region" description="Helical" evidence="2">
    <location>
        <begin position="14"/>
        <end position="34"/>
    </location>
</feature>
<evidence type="ECO:0000256" key="1">
    <source>
        <dbReference type="SAM" id="MobiDB-lite"/>
    </source>
</evidence>
<dbReference type="AlphaFoldDB" id="H8FMR1"/>
<proteinExistence type="predicted"/>
<dbReference type="Proteomes" id="UP000004169">
    <property type="component" value="Unassembled WGS sequence"/>
</dbReference>
<keyword evidence="4" id="KW-1185">Reference proteome</keyword>
<evidence type="ECO:0000313" key="3">
    <source>
        <dbReference type="EMBL" id="CCG39649.1"/>
    </source>
</evidence>